<dbReference type="Pfam" id="PF14269">
    <property type="entry name" value="Arylsulfotran_2"/>
    <property type="match status" value="1"/>
</dbReference>
<dbReference type="EMBL" id="JAWHQM010000019">
    <property type="protein sequence ID" value="KAK5631305.1"/>
    <property type="molecule type" value="Genomic_DNA"/>
</dbReference>
<dbReference type="SUPFAM" id="SSF50998">
    <property type="entry name" value="Quinoprotein alcohol dehydrogenase-like"/>
    <property type="match status" value="1"/>
</dbReference>
<accession>A0AAN7UFH4</accession>
<reference evidence="1 2" key="1">
    <citation type="submission" date="2023-10" db="EMBL/GenBank/DDBJ databases">
        <title>Draft genome sequence of Xylaria bambusicola isolate GMP-LS, the root and basal stem rot pathogen of sugarcane in Indonesia.</title>
        <authorList>
            <person name="Selvaraj P."/>
            <person name="Muralishankar V."/>
            <person name="Muruganantham S."/>
            <person name="Sp S."/>
            <person name="Haryani S."/>
            <person name="Lau K.J.X."/>
            <person name="Naqvi N.I."/>
        </authorList>
    </citation>
    <scope>NUCLEOTIDE SEQUENCE [LARGE SCALE GENOMIC DNA]</scope>
    <source>
        <strain evidence="1">GMP-LS</strain>
    </source>
</reference>
<dbReference type="AlphaFoldDB" id="A0AAN7UFH4"/>
<dbReference type="InterPro" id="IPR011047">
    <property type="entry name" value="Quinoprotein_ADH-like_sf"/>
</dbReference>
<evidence type="ECO:0008006" key="3">
    <source>
        <dbReference type="Google" id="ProtNLM"/>
    </source>
</evidence>
<sequence length="549" mass="60949">MLEITVINTMQRIVWVSIVVSASVMIRRTIADAGLIYDSKGYNNGKYGPNPHQNYFSTDITSPLLLVNSWDSTKTNNLSYIFLTLDSPGDGRSTGPVIYRADDLSLVYGDLHWSATHNAHIGQLDGKDYLVFIEQFALGGGPSANCLLYDSTYSLAYNISAHSYENASIELHECQLTSDGSAVVILKEIIPFDLTAVGGSEDGEILDNIVQEVGVQTGELLWLWRGSEHYNISDSYIEYKHSNGAYDYIHMNSADKASISLFLLDTTLINSYVLGKTSEGDFLISARHTHSITLVDGKSGSIKWTLGGKRNDFLDISPTGNATDFAWQHHARFTDASHTRLTMFDNHNITGVVGCTANCSRGKQIELDYEHRTAELVSEFYHPQSLVSRFEGSYQTTRSGNVFLGWGANPTFTEHTPSGECVLDVQFNIWRPEKGYPVNYRAFKMDWKAYPTWDPAIVVLGGETNGQFKIYVSWNGATEVARWQLIVGDSYDNVTDSVTVVLRAGFETEILLKPRQLFIRAAALDKDDSVLGMTAIIPLALDEEPDNSS</sequence>
<comment type="caution">
    <text evidence="1">The sequence shown here is derived from an EMBL/GenBank/DDBJ whole genome shotgun (WGS) entry which is preliminary data.</text>
</comment>
<organism evidence="1 2">
    <name type="scientific">Xylaria bambusicola</name>
    <dbReference type="NCBI Taxonomy" id="326684"/>
    <lineage>
        <taxon>Eukaryota</taxon>
        <taxon>Fungi</taxon>
        <taxon>Dikarya</taxon>
        <taxon>Ascomycota</taxon>
        <taxon>Pezizomycotina</taxon>
        <taxon>Sordariomycetes</taxon>
        <taxon>Xylariomycetidae</taxon>
        <taxon>Xylariales</taxon>
        <taxon>Xylariaceae</taxon>
        <taxon>Xylaria</taxon>
    </lineage>
</organism>
<protein>
    <recommendedName>
        <fullName evidence="3">Arylsulfotransferase</fullName>
    </recommendedName>
</protein>
<proteinExistence type="predicted"/>
<evidence type="ECO:0000313" key="1">
    <source>
        <dbReference type="EMBL" id="KAK5631305.1"/>
    </source>
</evidence>
<dbReference type="Proteomes" id="UP001305414">
    <property type="component" value="Unassembled WGS sequence"/>
</dbReference>
<keyword evidence="2" id="KW-1185">Reference proteome</keyword>
<name>A0AAN7UFH4_9PEZI</name>
<dbReference type="InterPro" id="IPR039535">
    <property type="entry name" value="ASST-like"/>
</dbReference>
<dbReference type="PANTHER" id="PTHR35340">
    <property type="entry name" value="PQQ ENZYME REPEAT PROTEIN-RELATED"/>
    <property type="match status" value="1"/>
</dbReference>
<dbReference type="InterPro" id="IPR053143">
    <property type="entry name" value="Arylsulfate_ST"/>
</dbReference>
<gene>
    <name evidence="1" type="ORF">RRF57_007019</name>
</gene>
<dbReference type="PANTHER" id="PTHR35340:SF5">
    <property type="entry name" value="ASST-DOMAIN-CONTAINING PROTEIN"/>
    <property type="match status" value="1"/>
</dbReference>
<evidence type="ECO:0000313" key="2">
    <source>
        <dbReference type="Proteomes" id="UP001305414"/>
    </source>
</evidence>